<reference evidence="2" key="1">
    <citation type="submission" date="2021-03" db="EMBL/GenBank/DDBJ databases">
        <authorList>
            <person name="Li Z."/>
            <person name="Yang C."/>
        </authorList>
    </citation>
    <scope>NUCLEOTIDE SEQUENCE</scope>
    <source>
        <strain evidence="2">Dzin_1.0</strain>
        <tissue evidence="2">Leaf</tissue>
    </source>
</reference>
<sequence length="95" mass="10648">MDADRHQPSRFAVRVFKVLFFVSLYVLMRGFAGADTESVDRRAFNPSEIASAVSLAVSGLYLAYSFYRSYFQFVADDLDELDGDGLESESHPHGD</sequence>
<evidence type="ECO:0000313" key="2">
    <source>
        <dbReference type="EMBL" id="KAJ0968703.1"/>
    </source>
</evidence>
<organism evidence="2 3">
    <name type="scientific">Dioscorea zingiberensis</name>
    <dbReference type="NCBI Taxonomy" id="325984"/>
    <lineage>
        <taxon>Eukaryota</taxon>
        <taxon>Viridiplantae</taxon>
        <taxon>Streptophyta</taxon>
        <taxon>Embryophyta</taxon>
        <taxon>Tracheophyta</taxon>
        <taxon>Spermatophyta</taxon>
        <taxon>Magnoliopsida</taxon>
        <taxon>Liliopsida</taxon>
        <taxon>Dioscoreales</taxon>
        <taxon>Dioscoreaceae</taxon>
        <taxon>Dioscorea</taxon>
    </lineage>
</organism>
<keyword evidence="1" id="KW-0812">Transmembrane</keyword>
<protein>
    <submittedName>
        <fullName evidence="2">Uncharacterized protein</fullName>
    </submittedName>
</protein>
<comment type="caution">
    <text evidence="2">The sequence shown here is derived from an EMBL/GenBank/DDBJ whole genome shotgun (WGS) entry which is preliminary data.</text>
</comment>
<dbReference type="Proteomes" id="UP001085076">
    <property type="component" value="Miscellaneous, Linkage group lg06"/>
</dbReference>
<gene>
    <name evidence="2" type="ORF">J5N97_021580</name>
</gene>
<feature type="transmembrane region" description="Helical" evidence="1">
    <location>
        <begin position="12"/>
        <end position="29"/>
    </location>
</feature>
<proteinExistence type="predicted"/>
<evidence type="ECO:0000256" key="1">
    <source>
        <dbReference type="SAM" id="Phobius"/>
    </source>
</evidence>
<reference evidence="2" key="2">
    <citation type="journal article" date="2022" name="Hortic Res">
        <title>The genome of Dioscorea zingiberensis sheds light on the biosynthesis, origin and evolution of the medicinally important diosgenin saponins.</title>
        <authorList>
            <person name="Li Y."/>
            <person name="Tan C."/>
            <person name="Li Z."/>
            <person name="Guo J."/>
            <person name="Li S."/>
            <person name="Chen X."/>
            <person name="Wang C."/>
            <person name="Dai X."/>
            <person name="Yang H."/>
            <person name="Song W."/>
            <person name="Hou L."/>
            <person name="Xu J."/>
            <person name="Tong Z."/>
            <person name="Xu A."/>
            <person name="Yuan X."/>
            <person name="Wang W."/>
            <person name="Yang Q."/>
            <person name="Chen L."/>
            <person name="Sun Z."/>
            <person name="Wang K."/>
            <person name="Pan B."/>
            <person name="Chen J."/>
            <person name="Bao Y."/>
            <person name="Liu F."/>
            <person name="Qi X."/>
            <person name="Gang D.R."/>
            <person name="Wen J."/>
            <person name="Li J."/>
        </authorList>
    </citation>
    <scope>NUCLEOTIDE SEQUENCE</scope>
    <source>
        <strain evidence="2">Dzin_1.0</strain>
    </source>
</reference>
<name>A0A9D5HA68_9LILI</name>
<dbReference type="EMBL" id="JAGGNH010000006">
    <property type="protein sequence ID" value="KAJ0968703.1"/>
    <property type="molecule type" value="Genomic_DNA"/>
</dbReference>
<dbReference type="AlphaFoldDB" id="A0A9D5HA68"/>
<keyword evidence="1" id="KW-1133">Transmembrane helix</keyword>
<accession>A0A9D5HA68</accession>
<keyword evidence="3" id="KW-1185">Reference proteome</keyword>
<feature type="transmembrane region" description="Helical" evidence="1">
    <location>
        <begin position="49"/>
        <end position="67"/>
    </location>
</feature>
<evidence type="ECO:0000313" key="3">
    <source>
        <dbReference type="Proteomes" id="UP001085076"/>
    </source>
</evidence>
<keyword evidence="1" id="KW-0472">Membrane</keyword>